<protein>
    <submittedName>
        <fullName evidence="1">Uncharacterized protein</fullName>
    </submittedName>
</protein>
<comment type="caution">
    <text evidence="1">The sequence shown here is derived from an EMBL/GenBank/DDBJ whole genome shotgun (WGS) entry which is preliminary data.</text>
</comment>
<keyword evidence="2" id="KW-1185">Reference proteome</keyword>
<reference evidence="1 2" key="2">
    <citation type="journal article" date="2022" name="Mol. Ecol. Resour.">
        <title>The genomes of chicory, endive, great burdock and yacon provide insights into Asteraceae paleo-polyploidization history and plant inulin production.</title>
        <authorList>
            <person name="Fan W."/>
            <person name="Wang S."/>
            <person name="Wang H."/>
            <person name="Wang A."/>
            <person name="Jiang F."/>
            <person name="Liu H."/>
            <person name="Zhao H."/>
            <person name="Xu D."/>
            <person name="Zhang Y."/>
        </authorList>
    </citation>
    <scope>NUCLEOTIDE SEQUENCE [LARGE SCALE GENOMIC DNA]</scope>
    <source>
        <strain evidence="2">cv. Niubang</strain>
    </source>
</reference>
<dbReference type="EMBL" id="CM042058">
    <property type="protein sequence ID" value="KAI3684410.1"/>
    <property type="molecule type" value="Genomic_DNA"/>
</dbReference>
<evidence type="ECO:0000313" key="2">
    <source>
        <dbReference type="Proteomes" id="UP001055879"/>
    </source>
</evidence>
<dbReference type="Proteomes" id="UP001055879">
    <property type="component" value="Linkage Group LG12"/>
</dbReference>
<gene>
    <name evidence="1" type="ORF">L6452_33633</name>
</gene>
<sequence length="272" mass="31411">MTTEDNKHAENPKNGVKEKLSFFVRDGAIKLPPGFRFQPTDQEIVFQYLVRKVFSCPLPTSIIPEIINICKFNPWDLPGEWEQERYFFSKKEAKYGHGNRVNRKSSDGYWKATGFDKHITRCCNNNSSSRKKETITGMKKTLVFYKTNKSSTTRTHWIMHEYRLVHSPSSPTTITSNDKKSWIQMGNWVLCHVLLNKRSRKSIEYDDNEKRPASQERVIHQDFTRNDTISIDCKATTSTSFSSSSSCGSSVVTLEVSSTRKQLHHDEETNNV</sequence>
<organism evidence="1 2">
    <name type="scientific">Arctium lappa</name>
    <name type="common">Greater burdock</name>
    <name type="synonym">Lappa major</name>
    <dbReference type="NCBI Taxonomy" id="4217"/>
    <lineage>
        <taxon>Eukaryota</taxon>
        <taxon>Viridiplantae</taxon>
        <taxon>Streptophyta</taxon>
        <taxon>Embryophyta</taxon>
        <taxon>Tracheophyta</taxon>
        <taxon>Spermatophyta</taxon>
        <taxon>Magnoliopsida</taxon>
        <taxon>eudicotyledons</taxon>
        <taxon>Gunneridae</taxon>
        <taxon>Pentapetalae</taxon>
        <taxon>asterids</taxon>
        <taxon>campanulids</taxon>
        <taxon>Asterales</taxon>
        <taxon>Asteraceae</taxon>
        <taxon>Carduoideae</taxon>
        <taxon>Cardueae</taxon>
        <taxon>Arctiinae</taxon>
        <taxon>Arctium</taxon>
    </lineage>
</organism>
<evidence type="ECO:0000313" key="1">
    <source>
        <dbReference type="EMBL" id="KAI3684410.1"/>
    </source>
</evidence>
<accession>A0ACB8YFZ6</accession>
<reference evidence="2" key="1">
    <citation type="journal article" date="2022" name="Mol. Ecol. Resour.">
        <title>The genomes of chicory, endive, great burdock and yacon provide insights into Asteraceae palaeo-polyploidization history and plant inulin production.</title>
        <authorList>
            <person name="Fan W."/>
            <person name="Wang S."/>
            <person name="Wang H."/>
            <person name="Wang A."/>
            <person name="Jiang F."/>
            <person name="Liu H."/>
            <person name="Zhao H."/>
            <person name="Xu D."/>
            <person name="Zhang Y."/>
        </authorList>
    </citation>
    <scope>NUCLEOTIDE SEQUENCE [LARGE SCALE GENOMIC DNA]</scope>
    <source>
        <strain evidence="2">cv. Niubang</strain>
    </source>
</reference>
<name>A0ACB8YFZ6_ARCLA</name>
<proteinExistence type="predicted"/>